<dbReference type="SUPFAM" id="SSF141259">
    <property type="entry name" value="CarD-like"/>
    <property type="match status" value="1"/>
</dbReference>
<accession>A0A0S3QRR6</accession>
<dbReference type="Gene3D" id="3.90.1150.50">
    <property type="entry name" value="Transcription-repair-coupling factor, D7 domain"/>
    <property type="match status" value="1"/>
</dbReference>
<dbReference type="InterPro" id="IPR014001">
    <property type="entry name" value="Helicase_ATP-bd"/>
</dbReference>
<reference evidence="17" key="1">
    <citation type="journal article" date="2018" name="Science">
        <title>A primordial and reversible TCA cycle in a facultatively chemolithoautotrophic thermophile.</title>
        <authorList>
            <person name="Nunoura T."/>
            <person name="Chikaraishi Y."/>
            <person name="Izaki R."/>
            <person name="Suwa T."/>
            <person name="Sato T."/>
            <person name="Harada T."/>
            <person name="Mori K."/>
            <person name="Kato Y."/>
            <person name="Miyazaki M."/>
            <person name="Shimamura S."/>
            <person name="Yanagawa K."/>
            <person name="Shuto A."/>
            <person name="Ohkouchi N."/>
            <person name="Fujita N."/>
            <person name="Takaki Y."/>
            <person name="Atomi H."/>
            <person name="Takai K."/>
        </authorList>
    </citation>
    <scope>NUCLEOTIDE SEQUENCE [LARGE SCALE GENOMIC DNA]</scope>
    <source>
        <strain evidence="17">DSM 17441 / JCM 13301 / NBRC 103674 / ABI70S6</strain>
    </source>
</reference>
<protein>
    <recommendedName>
        <fullName evidence="12 13">Transcription-repair-coupling factor</fullName>
        <shortName evidence="13">TRCF</shortName>
        <ecNumber evidence="13">3.6.4.-</ecNumber>
    </recommendedName>
</protein>
<dbReference type="SUPFAM" id="SSF143517">
    <property type="entry name" value="TRCF domain-like"/>
    <property type="match status" value="1"/>
</dbReference>
<dbReference type="OrthoDB" id="9804325at2"/>
<evidence type="ECO:0000256" key="9">
    <source>
        <dbReference type="ARBA" id="ARBA00023204"/>
    </source>
</evidence>
<keyword evidence="5 13" id="KW-0378">Hydrolase</keyword>
<keyword evidence="6 16" id="KW-0347">Helicase</keyword>
<dbReference type="InterPro" id="IPR005118">
    <property type="entry name" value="TRCF_C"/>
</dbReference>
<keyword evidence="2 13" id="KW-0963">Cytoplasm</keyword>
<gene>
    <name evidence="13 16" type="primary">mfd</name>
    <name evidence="16" type="ORF">TST_0213</name>
</gene>
<keyword evidence="8 13" id="KW-0238">DNA-binding</keyword>
<sequence>MKRLNLYGSAASFYIADLSFDYDKILVVVPEEEAQRVFREIKTFVDAYFLPAWDVSVDSGLKPSIPIIRERMRSCEAILNRDRLVLVTTVQGLAQGVCDPEAFMEDVVVVVKGASVDREEMARHLVDMGYNRVSVVEAPGGFSVRGDVIDVFPVNEENPYRIELWGDEVESIRIFDPATQRSLREAGAVTIFPFSERSFVPLSEVVDFDVIMGIDPDALESEREDASFWADREVDLPDFDIVLGGIPDLPKEIETGFLVDASLKGEKRIDFVVLRIRELLKSGFTGFVVADGEERVDALQQLFMERGLSLRRTKYKRGLVRTGLYLLVGHLSEGFVWEKKGIFVVTERDIFGRRRLRRKRARTRTKGVLISSLRSLSVGDYVIHRDHGIGKFLGLKKSTVDGVVREFAAVEYKDGDVLYVPVDKLNMLQKYVGAGGEPPRIDKLGGSTWRRVREKVRKEVEKFVQELLELQAKRALAKGYAFSPDTPWQREFEEAFPYEETPDQVKAVEDVKRDMESEKPMDRLVCGDVGFGKTEVAMRAAFKAIMDGKQVAVLVPTTVLAEQHYETFKERFKGFPVNIEVLSRFRTRKEQREVIQGLKEGRIDIVIGTHRLLSKDVQFKDLGLVIIDEEHKFGVKQKEKFKELRANVDVLMLSATPIPRTLNMALSGLRDISVIETPPGGRQAVRTFVSTYKRETLRKAIYREMERGGRVFVVQNRIEGLEELRDTIKVLCPAVRVAMAHGKMKPAELEEVMYKFVKGEIDVLVSTAIVESGLDIPNANTLIVVGAEKFGLAQLYQLRGRVGRGNDVAYAYFLVTLGAVTEEAKKRLRALQEFSELGSGLRLALRDMEIRGVGNILGKEQSGHVAGVGLEEYINLLEETVAKLKGTLREVEIEPTLVVSFEAYLPDYYVADENVKMAIYRRLMSADLEEIEDIKEEVRDRFGQMPDEVEGLFLLSKLKVLCKRLGIIRLQQRSVGFVMEFVDEENLKKVLSLGQRFVKKKDKVVGTSINDPKELVEQLATLVQNEVSSKS</sequence>
<dbReference type="NCBIfam" id="TIGR00580">
    <property type="entry name" value="mfd"/>
    <property type="match status" value="1"/>
</dbReference>
<evidence type="ECO:0000256" key="4">
    <source>
        <dbReference type="ARBA" id="ARBA00022763"/>
    </source>
</evidence>
<dbReference type="InterPro" id="IPR036101">
    <property type="entry name" value="CarD-like/TRCF_RID_sf"/>
</dbReference>
<dbReference type="InterPro" id="IPR037235">
    <property type="entry name" value="TRCF-like_C_D7"/>
</dbReference>
<dbReference type="InterPro" id="IPR047112">
    <property type="entry name" value="RecG/Mfd"/>
</dbReference>
<comment type="function">
    <text evidence="13">Couples transcription and DNA repair by recognizing RNA polymerase (RNAP) stalled at DNA lesions. Mediates ATP-dependent release of RNAP and its truncated transcript from the DNA, and recruitment of nucleotide excision repair machinery to the damaged site.</text>
</comment>
<dbReference type="Gene3D" id="3.40.50.300">
    <property type="entry name" value="P-loop containing nucleotide triphosphate hydrolases"/>
    <property type="match status" value="2"/>
</dbReference>
<evidence type="ECO:0000256" key="2">
    <source>
        <dbReference type="ARBA" id="ARBA00022490"/>
    </source>
</evidence>
<dbReference type="InterPro" id="IPR004576">
    <property type="entry name" value="Mfd"/>
</dbReference>
<feature type="domain" description="Helicase C-terminal" evidence="15">
    <location>
        <begin position="696"/>
        <end position="849"/>
    </location>
</feature>
<dbReference type="Proteomes" id="UP000063234">
    <property type="component" value="Chromosome"/>
</dbReference>
<keyword evidence="7 13" id="KW-0067">ATP-binding</keyword>
<dbReference type="GO" id="GO:0003678">
    <property type="term" value="F:DNA helicase activity"/>
    <property type="evidence" value="ECO:0007669"/>
    <property type="project" value="TreeGrafter"/>
</dbReference>
<dbReference type="PROSITE" id="PS51194">
    <property type="entry name" value="HELICASE_CTER"/>
    <property type="match status" value="1"/>
</dbReference>
<dbReference type="STRING" id="1298851.TST_0213"/>
<comment type="similarity">
    <text evidence="11 13">In the C-terminal section; belongs to the helicase family. RecG subfamily.</text>
</comment>
<dbReference type="HAMAP" id="MF_00969">
    <property type="entry name" value="TRCF"/>
    <property type="match status" value="1"/>
</dbReference>
<dbReference type="EC" id="3.6.4.-" evidence="13"/>
<dbReference type="Pfam" id="PF17757">
    <property type="entry name" value="UvrB_inter"/>
    <property type="match status" value="1"/>
</dbReference>
<dbReference type="PANTHER" id="PTHR47964:SF1">
    <property type="entry name" value="ATP-DEPENDENT DNA HELICASE HOMOLOG RECG, CHLOROPLASTIC"/>
    <property type="match status" value="1"/>
</dbReference>
<keyword evidence="4 13" id="KW-0227">DNA damage</keyword>
<evidence type="ECO:0000259" key="15">
    <source>
        <dbReference type="PROSITE" id="PS51194"/>
    </source>
</evidence>
<evidence type="ECO:0000256" key="7">
    <source>
        <dbReference type="ARBA" id="ARBA00022840"/>
    </source>
</evidence>
<evidence type="ECO:0000256" key="12">
    <source>
        <dbReference type="ARBA" id="ARBA00070128"/>
    </source>
</evidence>
<proteinExistence type="inferred from homology"/>
<organism evidence="16 17">
    <name type="scientific">Thermosulfidibacter takaii (strain DSM 17441 / JCM 13301 / NBRC 103674 / ABI70S6)</name>
    <dbReference type="NCBI Taxonomy" id="1298851"/>
    <lineage>
        <taxon>Bacteria</taxon>
        <taxon>Pseudomonadati</taxon>
        <taxon>Thermosulfidibacterota</taxon>
        <taxon>Thermosulfidibacteria</taxon>
        <taxon>Thermosulfidibacterales</taxon>
        <taxon>Thermosulfidibacteraceae</taxon>
    </lineage>
</organism>
<dbReference type="GO" id="GO:0006355">
    <property type="term" value="P:regulation of DNA-templated transcription"/>
    <property type="evidence" value="ECO:0007669"/>
    <property type="project" value="UniProtKB-UniRule"/>
</dbReference>
<evidence type="ECO:0000256" key="8">
    <source>
        <dbReference type="ARBA" id="ARBA00023125"/>
    </source>
</evidence>
<dbReference type="GO" id="GO:0005737">
    <property type="term" value="C:cytoplasm"/>
    <property type="evidence" value="ECO:0007669"/>
    <property type="project" value="UniProtKB-SubCell"/>
</dbReference>
<evidence type="ECO:0000313" key="16">
    <source>
        <dbReference type="EMBL" id="BAT71022.1"/>
    </source>
</evidence>
<dbReference type="SUPFAM" id="SSF52540">
    <property type="entry name" value="P-loop containing nucleoside triphosphate hydrolases"/>
    <property type="match status" value="4"/>
</dbReference>
<comment type="similarity">
    <text evidence="10 13">In the N-terminal section; belongs to the UvrB family.</text>
</comment>
<dbReference type="InterPro" id="IPR003711">
    <property type="entry name" value="CarD-like/TRCF_RID"/>
</dbReference>
<comment type="subcellular location">
    <subcellularLocation>
        <location evidence="1 13">Cytoplasm</location>
    </subcellularLocation>
</comment>
<dbReference type="InterPro" id="IPR011545">
    <property type="entry name" value="DEAD/DEAH_box_helicase_dom"/>
</dbReference>
<keyword evidence="3 13" id="KW-0547">Nucleotide-binding</keyword>
<dbReference type="Gene3D" id="3.30.2060.10">
    <property type="entry name" value="Penicillin-binding protein 1b domain"/>
    <property type="match status" value="1"/>
</dbReference>
<dbReference type="CDD" id="cd17991">
    <property type="entry name" value="DEXHc_TRCF"/>
    <property type="match status" value="1"/>
</dbReference>
<keyword evidence="9 13" id="KW-0234">DNA repair</keyword>
<dbReference type="SMART" id="SM01058">
    <property type="entry name" value="CarD_TRCF"/>
    <property type="match status" value="1"/>
</dbReference>
<dbReference type="GO" id="GO:0005524">
    <property type="term" value="F:ATP binding"/>
    <property type="evidence" value="ECO:0007669"/>
    <property type="project" value="UniProtKB-UniRule"/>
</dbReference>
<dbReference type="FunFam" id="3.40.50.300:FF:000546">
    <property type="entry name" value="Transcription-repair-coupling factor"/>
    <property type="match status" value="1"/>
</dbReference>
<dbReference type="SMART" id="SM00982">
    <property type="entry name" value="TRCF"/>
    <property type="match status" value="1"/>
</dbReference>
<dbReference type="KEGG" id="ttk:TST_0213"/>
<dbReference type="PATRIC" id="fig|1298851.3.peg.218"/>
<dbReference type="GO" id="GO:0000716">
    <property type="term" value="P:transcription-coupled nucleotide-excision repair, DNA damage recognition"/>
    <property type="evidence" value="ECO:0007669"/>
    <property type="project" value="UniProtKB-UniRule"/>
</dbReference>
<feature type="domain" description="Helicase ATP-binding" evidence="14">
    <location>
        <begin position="514"/>
        <end position="675"/>
    </location>
</feature>
<dbReference type="SMART" id="SM00490">
    <property type="entry name" value="HELICc"/>
    <property type="match status" value="1"/>
</dbReference>
<dbReference type="InterPro" id="IPR027417">
    <property type="entry name" value="P-loop_NTPase"/>
</dbReference>
<dbReference type="EMBL" id="AP013035">
    <property type="protein sequence ID" value="BAT71022.1"/>
    <property type="molecule type" value="Genomic_DNA"/>
</dbReference>
<evidence type="ECO:0000256" key="1">
    <source>
        <dbReference type="ARBA" id="ARBA00004496"/>
    </source>
</evidence>
<dbReference type="AlphaFoldDB" id="A0A0S3QRR6"/>
<evidence type="ECO:0000256" key="10">
    <source>
        <dbReference type="ARBA" id="ARBA00061104"/>
    </source>
</evidence>
<dbReference type="Gene3D" id="2.40.10.170">
    <property type="match status" value="1"/>
</dbReference>
<keyword evidence="17" id="KW-1185">Reference proteome</keyword>
<dbReference type="SMART" id="SM00487">
    <property type="entry name" value="DEXDc"/>
    <property type="match status" value="1"/>
</dbReference>
<evidence type="ECO:0000256" key="3">
    <source>
        <dbReference type="ARBA" id="ARBA00022741"/>
    </source>
</evidence>
<dbReference type="PROSITE" id="PS51192">
    <property type="entry name" value="HELICASE_ATP_BIND_1"/>
    <property type="match status" value="1"/>
</dbReference>
<evidence type="ECO:0000256" key="5">
    <source>
        <dbReference type="ARBA" id="ARBA00022801"/>
    </source>
</evidence>
<evidence type="ECO:0000313" key="17">
    <source>
        <dbReference type="Proteomes" id="UP000063234"/>
    </source>
</evidence>
<dbReference type="InterPro" id="IPR041471">
    <property type="entry name" value="UvrB_inter"/>
</dbReference>
<evidence type="ECO:0000256" key="13">
    <source>
        <dbReference type="HAMAP-Rule" id="MF_00969"/>
    </source>
</evidence>
<evidence type="ECO:0000259" key="14">
    <source>
        <dbReference type="PROSITE" id="PS51192"/>
    </source>
</evidence>
<dbReference type="PANTHER" id="PTHR47964">
    <property type="entry name" value="ATP-DEPENDENT DNA HELICASE HOMOLOG RECG, CHLOROPLASTIC"/>
    <property type="match status" value="1"/>
</dbReference>
<name>A0A0S3QRR6_THET7</name>
<dbReference type="Pfam" id="PF00270">
    <property type="entry name" value="DEAD"/>
    <property type="match status" value="1"/>
</dbReference>
<dbReference type="GO" id="GO:0003684">
    <property type="term" value="F:damaged DNA binding"/>
    <property type="evidence" value="ECO:0007669"/>
    <property type="project" value="InterPro"/>
</dbReference>
<dbReference type="GO" id="GO:0016787">
    <property type="term" value="F:hydrolase activity"/>
    <property type="evidence" value="ECO:0007669"/>
    <property type="project" value="UniProtKB-KW"/>
</dbReference>
<evidence type="ECO:0000256" key="11">
    <source>
        <dbReference type="ARBA" id="ARBA00061399"/>
    </source>
</evidence>
<dbReference type="InterPro" id="IPR001650">
    <property type="entry name" value="Helicase_C-like"/>
</dbReference>
<dbReference type="Pfam" id="PF02559">
    <property type="entry name" value="CarD_TRCF_RID"/>
    <property type="match status" value="1"/>
</dbReference>
<evidence type="ECO:0000256" key="6">
    <source>
        <dbReference type="ARBA" id="ARBA00022806"/>
    </source>
</evidence>
<dbReference type="RefSeq" id="WP_068548845.1">
    <property type="nucleotide sequence ID" value="NZ_AP013035.1"/>
</dbReference>
<dbReference type="Pfam" id="PF03461">
    <property type="entry name" value="TRCF"/>
    <property type="match status" value="1"/>
</dbReference>
<dbReference type="Pfam" id="PF00271">
    <property type="entry name" value="Helicase_C"/>
    <property type="match status" value="1"/>
</dbReference>